<evidence type="ECO:0000256" key="2">
    <source>
        <dbReference type="ARBA" id="ARBA00023125"/>
    </source>
</evidence>
<evidence type="ECO:0000256" key="3">
    <source>
        <dbReference type="ARBA" id="ARBA00023128"/>
    </source>
</evidence>
<dbReference type="SUPFAM" id="SSF88697">
    <property type="entry name" value="PUA domain-like"/>
    <property type="match status" value="1"/>
</dbReference>
<proteinExistence type="predicted"/>
<keyword evidence="3" id="KW-0496">Mitochondrion</keyword>
<dbReference type="Gene3D" id="1.20.58.1480">
    <property type="match status" value="1"/>
</dbReference>
<dbReference type="InterPro" id="IPR046336">
    <property type="entry name" value="Lon_prtase_N_sf"/>
</dbReference>
<dbReference type="InterPro" id="IPR027065">
    <property type="entry name" value="Lon_Prtase"/>
</dbReference>
<dbReference type="GO" id="GO:0007005">
    <property type="term" value="P:mitochondrion organization"/>
    <property type="evidence" value="ECO:0007669"/>
    <property type="project" value="TreeGrafter"/>
</dbReference>
<feature type="non-terminal residue" evidence="6">
    <location>
        <position position="1"/>
    </location>
</feature>
<keyword evidence="1" id="KW-0809">Transit peptide</keyword>
<dbReference type="HOGENOM" id="CLU_751363_0_0_1"/>
<keyword evidence="7" id="KW-1185">Reference proteome</keyword>
<feature type="region of interest" description="Disordered" evidence="4">
    <location>
        <begin position="1"/>
        <end position="72"/>
    </location>
</feature>
<dbReference type="Proteomes" id="UP000054248">
    <property type="component" value="Unassembled WGS sequence"/>
</dbReference>
<accession>A0A0C3PP64</accession>
<dbReference type="PROSITE" id="PS51787">
    <property type="entry name" value="LON_N"/>
    <property type="match status" value="1"/>
</dbReference>
<feature type="compositionally biased region" description="Low complexity" evidence="4">
    <location>
        <begin position="223"/>
        <end position="232"/>
    </location>
</feature>
<dbReference type="GO" id="GO:0006515">
    <property type="term" value="P:protein quality control for misfolded or incompletely synthesized proteins"/>
    <property type="evidence" value="ECO:0007669"/>
    <property type="project" value="TreeGrafter"/>
</dbReference>
<dbReference type="GO" id="GO:0051131">
    <property type="term" value="P:chaperone-mediated protein complex assembly"/>
    <property type="evidence" value="ECO:0007669"/>
    <property type="project" value="TreeGrafter"/>
</dbReference>
<evidence type="ECO:0000259" key="5">
    <source>
        <dbReference type="PROSITE" id="PS51787"/>
    </source>
</evidence>
<dbReference type="STRING" id="1051891.A0A0C3PP64"/>
<sequence length="369" mass="39801">EEKPKAVDSAVEDQDKQSASRAASSSSSGDSSSDSESSSSLTPPSDSSSSDSDAIPPSSASGSPSSSAISKQSVPEIYPQVLALPITRRPLFPGFYKAVVIRHPGVVAAIKEMMKRGQPYLGAFLLKDEDADSDVITDIDSVHRVGVFAQITSVFPASGSREDDKEESITAVLYPHRRIRITELITPSTDKPSMVSVGEVSEVLKQEETAEEDAGIAGSAETAASPSHAHPAPLQTSFLHDLPISLANVENLVNQPYQKSNQYIRATMSEIVSVFKDIAQLNPLFRDQITNFTISQSASNVFDEPDKLADFAAAVSTGEVGELQDVLESMTIEDRLQKALLVLKKELINAQLQSKISRDVESKIQKRQR</sequence>
<dbReference type="GO" id="GO:0004176">
    <property type="term" value="F:ATP-dependent peptidase activity"/>
    <property type="evidence" value="ECO:0007669"/>
    <property type="project" value="InterPro"/>
</dbReference>
<dbReference type="AlphaFoldDB" id="A0A0C3PP64"/>
<reference evidence="6 7" key="1">
    <citation type="submission" date="2014-04" db="EMBL/GenBank/DDBJ databases">
        <authorList>
            <consortium name="DOE Joint Genome Institute"/>
            <person name="Kuo A."/>
            <person name="Girlanda M."/>
            <person name="Perotto S."/>
            <person name="Kohler A."/>
            <person name="Nagy L.G."/>
            <person name="Floudas D."/>
            <person name="Copeland A."/>
            <person name="Barry K.W."/>
            <person name="Cichocki N."/>
            <person name="Veneault-Fourrey C."/>
            <person name="LaButti K."/>
            <person name="Lindquist E.A."/>
            <person name="Lipzen A."/>
            <person name="Lundell T."/>
            <person name="Morin E."/>
            <person name="Murat C."/>
            <person name="Sun H."/>
            <person name="Tunlid A."/>
            <person name="Henrissat B."/>
            <person name="Grigoriev I.V."/>
            <person name="Hibbett D.S."/>
            <person name="Martin F."/>
            <person name="Nordberg H.P."/>
            <person name="Cantor M.N."/>
            <person name="Hua S.X."/>
        </authorList>
    </citation>
    <scope>NUCLEOTIDE SEQUENCE [LARGE SCALE GENOMIC DNA]</scope>
    <source>
        <strain evidence="6 7">MUT 4182</strain>
    </source>
</reference>
<dbReference type="FunFam" id="2.30.130.40:FF:000010">
    <property type="entry name" value="Lon protease homolog, mitochondrial"/>
    <property type="match status" value="1"/>
</dbReference>
<dbReference type="Gene3D" id="2.30.130.40">
    <property type="entry name" value="LON domain-like"/>
    <property type="match status" value="1"/>
</dbReference>
<evidence type="ECO:0000313" key="6">
    <source>
        <dbReference type="EMBL" id="KIO16260.1"/>
    </source>
</evidence>
<dbReference type="InterPro" id="IPR015947">
    <property type="entry name" value="PUA-like_sf"/>
</dbReference>
<dbReference type="InterPro" id="IPR003111">
    <property type="entry name" value="Lon_prtase_N"/>
</dbReference>
<dbReference type="EMBL" id="KN823618">
    <property type="protein sequence ID" value="KIO16260.1"/>
    <property type="molecule type" value="Genomic_DNA"/>
</dbReference>
<dbReference type="GO" id="GO:0005759">
    <property type="term" value="C:mitochondrial matrix"/>
    <property type="evidence" value="ECO:0007669"/>
    <property type="project" value="TreeGrafter"/>
</dbReference>
<evidence type="ECO:0000313" key="7">
    <source>
        <dbReference type="Proteomes" id="UP000054248"/>
    </source>
</evidence>
<name>A0A0C3PP64_9AGAM</name>
<feature type="domain" description="Lon N-terminal" evidence="5">
    <location>
        <begin position="81"/>
        <end position="347"/>
    </location>
</feature>
<protein>
    <recommendedName>
        <fullName evidence="5">Lon N-terminal domain-containing protein</fullName>
    </recommendedName>
</protein>
<gene>
    <name evidence="6" type="ORF">M407DRAFT_34097</name>
</gene>
<evidence type="ECO:0000256" key="4">
    <source>
        <dbReference type="SAM" id="MobiDB-lite"/>
    </source>
</evidence>
<feature type="compositionally biased region" description="Low complexity" evidence="4">
    <location>
        <begin position="19"/>
        <end position="70"/>
    </location>
</feature>
<dbReference type="GO" id="GO:0003697">
    <property type="term" value="F:single-stranded DNA binding"/>
    <property type="evidence" value="ECO:0007669"/>
    <property type="project" value="TreeGrafter"/>
</dbReference>
<dbReference type="PANTHER" id="PTHR43718:SF2">
    <property type="entry name" value="LON PROTEASE HOMOLOG, MITOCHONDRIAL"/>
    <property type="match status" value="1"/>
</dbReference>
<dbReference type="SMART" id="SM00464">
    <property type="entry name" value="LON"/>
    <property type="match status" value="1"/>
</dbReference>
<organism evidence="6 7">
    <name type="scientific">Tulasnella calospora MUT 4182</name>
    <dbReference type="NCBI Taxonomy" id="1051891"/>
    <lineage>
        <taxon>Eukaryota</taxon>
        <taxon>Fungi</taxon>
        <taxon>Dikarya</taxon>
        <taxon>Basidiomycota</taxon>
        <taxon>Agaricomycotina</taxon>
        <taxon>Agaricomycetes</taxon>
        <taxon>Cantharellales</taxon>
        <taxon>Tulasnellaceae</taxon>
        <taxon>Tulasnella</taxon>
    </lineage>
</organism>
<dbReference type="Pfam" id="PF02190">
    <property type="entry name" value="LON_substr_bdg"/>
    <property type="match status" value="1"/>
</dbReference>
<keyword evidence="2" id="KW-0238">DNA-binding</keyword>
<reference evidence="7" key="2">
    <citation type="submission" date="2015-01" db="EMBL/GenBank/DDBJ databases">
        <title>Evolutionary Origins and Diversification of the Mycorrhizal Mutualists.</title>
        <authorList>
            <consortium name="DOE Joint Genome Institute"/>
            <consortium name="Mycorrhizal Genomics Consortium"/>
            <person name="Kohler A."/>
            <person name="Kuo A."/>
            <person name="Nagy L.G."/>
            <person name="Floudas D."/>
            <person name="Copeland A."/>
            <person name="Barry K.W."/>
            <person name="Cichocki N."/>
            <person name="Veneault-Fourrey C."/>
            <person name="LaButti K."/>
            <person name="Lindquist E.A."/>
            <person name="Lipzen A."/>
            <person name="Lundell T."/>
            <person name="Morin E."/>
            <person name="Murat C."/>
            <person name="Riley R."/>
            <person name="Ohm R."/>
            <person name="Sun H."/>
            <person name="Tunlid A."/>
            <person name="Henrissat B."/>
            <person name="Grigoriev I.V."/>
            <person name="Hibbett D.S."/>
            <person name="Martin F."/>
        </authorList>
    </citation>
    <scope>NUCLEOTIDE SEQUENCE [LARGE SCALE GENOMIC DNA]</scope>
    <source>
        <strain evidence="7">MUT 4182</strain>
    </source>
</reference>
<feature type="non-terminal residue" evidence="6">
    <location>
        <position position="369"/>
    </location>
</feature>
<dbReference type="OrthoDB" id="2411602at2759"/>
<dbReference type="GO" id="GO:0005524">
    <property type="term" value="F:ATP binding"/>
    <property type="evidence" value="ECO:0007669"/>
    <property type="project" value="InterPro"/>
</dbReference>
<dbReference type="GO" id="GO:0004252">
    <property type="term" value="F:serine-type endopeptidase activity"/>
    <property type="evidence" value="ECO:0007669"/>
    <property type="project" value="InterPro"/>
</dbReference>
<feature type="region of interest" description="Disordered" evidence="4">
    <location>
        <begin position="207"/>
        <end position="232"/>
    </location>
</feature>
<dbReference type="PANTHER" id="PTHR43718">
    <property type="entry name" value="LON PROTEASE"/>
    <property type="match status" value="1"/>
</dbReference>
<evidence type="ECO:0000256" key="1">
    <source>
        <dbReference type="ARBA" id="ARBA00022946"/>
    </source>
</evidence>